<dbReference type="GO" id="GO:0003677">
    <property type="term" value="F:DNA binding"/>
    <property type="evidence" value="ECO:0007669"/>
    <property type="project" value="UniProtKB-KW"/>
</dbReference>
<dbReference type="Gene3D" id="1.10.10.10">
    <property type="entry name" value="Winged helix-like DNA-binding domain superfamily/Winged helix DNA-binding domain"/>
    <property type="match status" value="1"/>
</dbReference>
<dbReference type="InterPro" id="IPR028978">
    <property type="entry name" value="Chorismate_lyase_/UTRA_dom_sf"/>
</dbReference>
<evidence type="ECO:0000256" key="2">
    <source>
        <dbReference type="ARBA" id="ARBA00023125"/>
    </source>
</evidence>
<dbReference type="OrthoDB" id="3182938at2"/>
<reference evidence="5 6" key="1">
    <citation type="submission" date="2018-09" db="EMBL/GenBank/DDBJ databases">
        <title>Characterization of the phylogenetic diversity of five novel species belonging to the genus Bifidobacterium.</title>
        <authorList>
            <person name="Lugli G.A."/>
            <person name="Duranti S."/>
            <person name="Milani C."/>
        </authorList>
    </citation>
    <scope>NUCLEOTIDE SEQUENCE [LARGE SCALE GENOMIC DNA]</scope>
    <source>
        <strain evidence="5 6">2034B</strain>
    </source>
</reference>
<dbReference type="PANTHER" id="PTHR44846">
    <property type="entry name" value="MANNOSYL-D-GLYCERATE TRANSPORT/METABOLISM SYSTEM REPRESSOR MNGR-RELATED"/>
    <property type="match status" value="1"/>
</dbReference>
<evidence type="ECO:0000256" key="3">
    <source>
        <dbReference type="ARBA" id="ARBA00023163"/>
    </source>
</evidence>
<keyword evidence="1" id="KW-0805">Transcription regulation</keyword>
<dbReference type="SMART" id="SM00345">
    <property type="entry name" value="HTH_GNTR"/>
    <property type="match status" value="1"/>
</dbReference>
<evidence type="ECO:0000313" key="5">
    <source>
        <dbReference type="EMBL" id="RSX53610.1"/>
    </source>
</evidence>
<dbReference type="PRINTS" id="PR00035">
    <property type="entry name" value="HTHGNTR"/>
</dbReference>
<feature type="domain" description="HTH gntR-type" evidence="4">
    <location>
        <begin position="2"/>
        <end position="70"/>
    </location>
</feature>
<name>A0A430FLF2_9BIFI</name>
<dbReference type="InterPro" id="IPR050679">
    <property type="entry name" value="Bact_HTH_transcr_reg"/>
</dbReference>
<dbReference type="InterPro" id="IPR036388">
    <property type="entry name" value="WH-like_DNA-bd_sf"/>
</dbReference>
<gene>
    <name evidence="5" type="ORF">D2E25_0933</name>
</gene>
<keyword evidence="3" id="KW-0804">Transcription</keyword>
<dbReference type="InterPro" id="IPR000524">
    <property type="entry name" value="Tscrpt_reg_HTH_GntR"/>
</dbReference>
<evidence type="ECO:0000259" key="4">
    <source>
        <dbReference type="PROSITE" id="PS50949"/>
    </source>
</evidence>
<dbReference type="SUPFAM" id="SSF46785">
    <property type="entry name" value="Winged helix' DNA-binding domain"/>
    <property type="match status" value="1"/>
</dbReference>
<proteinExistence type="predicted"/>
<dbReference type="PANTHER" id="PTHR44846:SF4">
    <property type="entry name" value="HTH GNTR-TYPE DOMAIN-CONTAINING PROTEIN"/>
    <property type="match status" value="1"/>
</dbReference>
<dbReference type="GO" id="GO:0045892">
    <property type="term" value="P:negative regulation of DNA-templated transcription"/>
    <property type="evidence" value="ECO:0007669"/>
    <property type="project" value="TreeGrafter"/>
</dbReference>
<keyword evidence="2" id="KW-0238">DNA-binding</keyword>
<dbReference type="Proteomes" id="UP000287533">
    <property type="component" value="Unassembled WGS sequence"/>
</dbReference>
<protein>
    <submittedName>
        <fullName evidence="5">GntR family transcriptional regulator</fullName>
    </submittedName>
</protein>
<dbReference type="RefSeq" id="WP_125980311.1">
    <property type="nucleotide sequence ID" value="NZ_QXGL01000002.1"/>
</dbReference>
<dbReference type="CDD" id="cd07377">
    <property type="entry name" value="WHTH_GntR"/>
    <property type="match status" value="1"/>
</dbReference>
<comment type="caution">
    <text evidence="5">The sequence shown here is derived from an EMBL/GenBank/DDBJ whole genome shotgun (WGS) entry which is preliminary data.</text>
</comment>
<dbReference type="SUPFAM" id="SSF64288">
    <property type="entry name" value="Chorismate lyase-like"/>
    <property type="match status" value="1"/>
</dbReference>
<organism evidence="5 6">
    <name type="scientific">Bifidobacterium goeldii</name>
    <dbReference type="NCBI Taxonomy" id="2306975"/>
    <lineage>
        <taxon>Bacteria</taxon>
        <taxon>Bacillati</taxon>
        <taxon>Actinomycetota</taxon>
        <taxon>Actinomycetes</taxon>
        <taxon>Bifidobacteriales</taxon>
        <taxon>Bifidobacteriaceae</taxon>
        <taxon>Bifidobacterium</taxon>
    </lineage>
</organism>
<sequence>MATKQHELAVQIRQRIENGEFSDTNRLPTEDQLIEQYGVSRYCVRGAVAILAEAGEVFPVRGSGVFVRERRSGNYMPMSAANGFTFDFAKHKVTSTIQELALVRADAQLAKRMKCDEDAQVWRVVRLRTVDDLPISFETAWYLKEFVPMLNESIAKGSLYAYLRDDLGLSFGFTDRVIRMGWLDSLSARLLHLHEGDPAICIEDDAFLANGRLFNASHSLYHYNNAQFYSVASMR</sequence>
<dbReference type="Gene3D" id="3.40.1410.10">
    <property type="entry name" value="Chorismate lyase-like"/>
    <property type="match status" value="1"/>
</dbReference>
<keyword evidence="6" id="KW-1185">Reference proteome</keyword>
<dbReference type="SMART" id="SM00866">
    <property type="entry name" value="UTRA"/>
    <property type="match status" value="1"/>
</dbReference>
<dbReference type="InterPro" id="IPR011663">
    <property type="entry name" value="UTRA"/>
</dbReference>
<dbReference type="GO" id="GO:0003700">
    <property type="term" value="F:DNA-binding transcription factor activity"/>
    <property type="evidence" value="ECO:0007669"/>
    <property type="project" value="InterPro"/>
</dbReference>
<evidence type="ECO:0000256" key="1">
    <source>
        <dbReference type="ARBA" id="ARBA00023015"/>
    </source>
</evidence>
<dbReference type="EMBL" id="QXGL01000002">
    <property type="protein sequence ID" value="RSX53610.1"/>
    <property type="molecule type" value="Genomic_DNA"/>
</dbReference>
<dbReference type="Pfam" id="PF00392">
    <property type="entry name" value="GntR"/>
    <property type="match status" value="1"/>
</dbReference>
<dbReference type="AlphaFoldDB" id="A0A430FLF2"/>
<dbReference type="Pfam" id="PF07702">
    <property type="entry name" value="UTRA"/>
    <property type="match status" value="1"/>
</dbReference>
<dbReference type="InterPro" id="IPR036390">
    <property type="entry name" value="WH_DNA-bd_sf"/>
</dbReference>
<dbReference type="PROSITE" id="PS50949">
    <property type="entry name" value="HTH_GNTR"/>
    <property type="match status" value="1"/>
</dbReference>
<evidence type="ECO:0000313" key="6">
    <source>
        <dbReference type="Proteomes" id="UP000287533"/>
    </source>
</evidence>
<accession>A0A430FLF2</accession>